<sequence length="556" mass="59860">MSRTPRIRAPRLLRATIALAAVTAMVAGCAAGTQSETGAAPGEPKAGGTLTYLEPQTWTTLYPPSAGFYPNGGIVNNITDRLLYQNPETLELEPWIATDLPEVNEDATEYTFDIRQGVTYSDGTPLDAENVVKNFDLYGKGDTDRALPVSEAINNYDHGEVVDEDTVKFHFSAPAPGFAQAVSTINSGLVSNATLEKTNEEFGPGNATTVIGSGPFVISDEKIGTELSITAREDYDWAPPSLEHQGAPLLEDVTYTVAGESSVRVGTVVAGQADIARDVYAPDEAQFAADGLALHSASTNGVNNGFSLRFRNEVLSDLKVRQAIIAGVDREAIVSTLFSDSYPLATGALAHSALGYLDTSEYYAYDPEKASALLDEAGWTVGSDGIREKDGQRLSLTFNEALPQPRSKDVVTLVQEQLAQIGIEVELFPGDQAAQTEASLSADTIQVYHSMVGRADFDVIKSQFHSDNRNALLNRSNEDDSVGDAELDALLEAIASAPTTEERQAASEAAQRHIAENAYFLPIFEEPQVFGLRADVQGFTTESVGRPWFYAAWLDR</sequence>
<dbReference type="GO" id="GO:0015833">
    <property type="term" value="P:peptide transport"/>
    <property type="evidence" value="ECO:0007669"/>
    <property type="project" value="TreeGrafter"/>
</dbReference>
<evidence type="ECO:0000313" key="7">
    <source>
        <dbReference type="Proteomes" id="UP000298358"/>
    </source>
</evidence>
<dbReference type="GO" id="GO:1904680">
    <property type="term" value="F:peptide transmembrane transporter activity"/>
    <property type="evidence" value="ECO:0007669"/>
    <property type="project" value="TreeGrafter"/>
</dbReference>
<keyword evidence="7" id="KW-1185">Reference proteome</keyword>
<dbReference type="InterPro" id="IPR000914">
    <property type="entry name" value="SBP_5_dom"/>
</dbReference>
<protein>
    <submittedName>
        <fullName evidence="6">TIGR04028 family ABC transporter substrate-binding protein</fullName>
    </submittedName>
</protein>
<dbReference type="PIRSF" id="PIRSF002741">
    <property type="entry name" value="MppA"/>
    <property type="match status" value="1"/>
</dbReference>
<comment type="similarity">
    <text evidence="1">Belongs to the bacterial solute-binding protein 5 family.</text>
</comment>
<dbReference type="NCBIfam" id="TIGR04028">
    <property type="entry name" value="SBP_KPN_01854"/>
    <property type="match status" value="1"/>
</dbReference>
<accession>A0A4Y9FXH6</accession>
<evidence type="ECO:0000256" key="4">
    <source>
        <dbReference type="SAM" id="SignalP"/>
    </source>
</evidence>
<keyword evidence="2" id="KW-0813">Transport</keyword>
<dbReference type="Gene3D" id="3.10.105.10">
    <property type="entry name" value="Dipeptide-binding Protein, Domain 3"/>
    <property type="match status" value="1"/>
</dbReference>
<proteinExistence type="inferred from homology"/>
<dbReference type="EMBL" id="SPQB01000006">
    <property type="protein sequence ID" value="TFU33734.1"/>
    <property type="molecule type" value="Genomic_DNA"/>
</dbReference>
<dbReference type="SUPFAM" id="SSF53850">
    <property type="entry name" value="Periplasmic binding protein-like II"/>
    <property type="match status" value="1"/>
</dbReference>
<organism evidence="6 7">
    <name type="scientific">Microbacterium paludicola</name>
    <dbReference type="NCBI Taxonomy" id="300019"/>
    <lineage>
        <taxon>Bacteria</taxon>
        <taxon>Bacillati</taxon>
        <taxon>Actinomycetota</taxon>
        <taxon>Actinomycetes</taxon>
        <taxon>Micrococcales</taxon>
        <taxon>Microbacteriaceae</taxon>
        <taxon>Microbacterium</taxon>
    </lineage>
</organism>
<evidence type="ECO:0000256" key="1">
    <source>
        <dbReference type="ARBA" id="ARBA00005695"/>
    </source>
</evidence>
<dbReference type="PANTHER" id="PTHR30290:SF9">
    <property type="entry name" value="OLIGOPEPTIDE-BINDING PROTEIN APPA"/>
    <property type="match status" value="1"/>
</dbReference>
<dbReference type="InterPro" id="IPR030678">
    <property type="entry name" value="Peptide/Ni-bd"/>
</dbReference>
<dbReference type="InterPro" id="IPR023920">
    <property type="entry name" value="ABC_transptr_sub-bd_KPN01854"/>
</dbReference>
<evidence type="ECO:0000256" key="3">
    <source>
        <dbReference type="ARBA" id="ARBA00022729"/>
    </source>
</evidence>
<dbReference type="OrthoDB" id="5240629at2"/>
<dbReference type="GO" id="GO:0042597">
    <property type="term" value="C:periplasmic space"/>
    <property type="evidence" value="ECO:0007669"/>
    <property type="project" value="UniProtKB-ARBA"/>
</dbReference>
<feature type="signal peptide" evidence="4">
    <location>
        <begin position="1"/>
        <end position="20"/>
    </location>
</feature>
<evidence type="ECO:0000313" key="6">
    <source>
        <dbReference type="EMBL" id="TFU33734.1"/>
    </source>
</evidence>
<dbReference type="Pfam" id="PF00496">
    <property type="entry name" value="SBP_bac_5"/>
    <property type="match status" value="1"/>
</dbReference>
<dbReference type="CDD" id="cd08492">
    <property type="entry name" value="PBP2_NikA_DppA_OppA_like_15"/>
    <property type="match status" value="1"/>
</dbReference>
<reference evidence="6 7" key="1">
    <citation type="submission" date="2019-03" db="EMBL/GenBank/DDBJ databases">
        <title>Diversity of the mouse oral microbiome.</title>
        <authorList>
            <person name="Joseph S."/>
            <person name="Aduse-Opoku J."/>
            <person name="Curtis M."/>
            <person name="Wade W."/>
            <person name="Hashim A."/>
        </authorList>
    </citation>
    <scope>NUCLEOTIDE SEQUENCE [LARGE SCALE GENOMIC DNA]</scope>
    <source>
        <strain evidence="6 7">P1012</strain>
    </source>
</reference>
<dbReference type="Proteomes" id="UP000298358">
    <property type="component" value="Unassembled WGS sequence"/>
</dbReference>
<feature type="domain" description="Solute-binding protein family 5" evidence="5">
    <location>
        <begin position="91"/>
        <end position="450"/>
    </location>
</feature>
<dbReference type="PANTHER" id="PTHR30290">
    <property type="entry name" value="PERIPLASMIC BINDING COMPONENT OF ABC TRANSPORTER"/>
    <property type="match status" value="1"/>
</dbReference>
<dbReference type="PROSITE" id="PS51257">
    <property type="entry name" value="PROKAR_LIPOPROTEIN"/>
    <property type="match status" value="1"/>
</dbReference>
<dbReference type="RefSeq" id="WP_135113631.1">
    <property type="nucleotide sequence ID" value="NZ_JADGLL010000006.1"/>
</dbReference>
<gene>
    <name evidence="6" type="ORF">E4U02_04615</name>
</gene>
<dbReference type="Gene3D" id="3.40.190.10">
    <property type="entry name" value="Periplasmic binding protein-like II"/>
    <property type="match status" value="1"/>
</dbReference>
<feature type="chain" id="PRO_5038883184" evidence="4">
    <location>
        <begin position="21"/>
        <end position="556"/>
    </location>
</feature>
<dbReference type="GO" id="GO:0043190">
    <property type="term" value="C:ATP-binding cassette (ABC) transporter complex"/>
    <property type="evidence" value="ECO:0007669"/>
    <property type="project" value="InterPro"/>
</dbReference>
<evidence type="ECO:0000256" key="2">
    <source>
        <dbReference type="ARBA" id="ARBA00022448"/>
    </source>
</evidence>
<evidence type="ECO:0000259" key="5">
    <source>
        <dbReference type="Pfam" id="PF00496"/>
    </source>
</evidence>
<comment type="caution">
    <text evidence="6">The sequence shown here is derived from an EMBL/GenBank/DDBJ whole genome shotgun (WGS) entry which is preliminary data.</text>
</comment>
<name>A0A4Y9FXH6_9MICO</name>
<dbReference type="InterPro" id="IPR039424">
    <property type="entry name" value="SBP_5"/>
</dbReference>
<dbReference type="AlphaFoldDB" id="A0A4Y9FXH6"/>
<keyword evidence="3 4" id="KW-0732">Signal</keyword>